<evidence type="ECO:0000259" key="9">
    <source>
        <dbReference type="PROSITE" id="PS50893"/>
    </source>
</evidence>
<proteinExistence type="inferred from homology"/>
<gene>
    <name evidence="10" type="ORF">SAMN05421578_11457</name>
</gene>
<evidence type="ECO:0000256" key="2">
    <source>
        <dbReference type="ARBA" id="ARBA00005417"/>
    </source>
</evidence>
<evidence type="ECO:0000256" key="7">
    <source>
        <dbReference type="ARBA" id="ARBA00022967"/>
    </source>
</evidence>
<keyword evidence="8" id="KW-0472">Membrane</keyword>
<dbReference type="EMBL" id="FTNK01000014">
    <property type="protein sequence ID" value="SIR44514.1"/>
    <property type="molecule type" value="Genomic_DNA"/>
</dbReference>
<dbReference type="InterPro" id="IPR050095">
    <property type="entry name" value="ECF_ABC_transporter_ATP-bd"/>
</dbReference>
<comment type="subcellular location">
    <subcellularLocation>
        <location evidence="1">Cell membrane</location>
        <topology evidence="1">Peripheral membrane protein</topology>
    </subcellularLocation>
</comment>
<reference evidence="10 11" key="1">
    <citation type="submission" date="2017-01" db="EMBL/GenBank/DDBJ databases">
        <authorList>
            <person name="Varghese N."/>
            <person name="Submissions S."/>
        </authorList>
    </citation>
    <scope>NUCLEOTIDE SEQUENCE [LARGE SCALE GENOMIC DNA]</scope>
    <source>
        <strain evidence="10 11">ATCC 23464</strain>
    </source>
</reference>
<keyword evidence="11" id="KW-1185">Reference proteome</keyword>
<evidence type="ECO:0000256" key="3">
    <source>
        <dbReference type="ARBA" id="ARBA00022448"/>
    </source>
</evidence>
<organism evidence="10 11">
    <name type="scientific">Paenibacillus macquariensis</name>
    <dbReference type="NCBI Taxonomy" id="948756"/>
    <lineage>
        <taxon>Bacteria</taxon>
        <taxon>Bacillati</taxon>
        <taxon>Bacillota</taxon>
        <taxon>Bacilli</taxon>
        <taxon>Bacillales</taxon>
        <taxon>Paenibacillaceae</taxon>
        <taxon>Paenibacillus</taxon>
    </lineage>
</organism>
<dbReference type="RefSeq" id="WP_244556014.1">
    <property type="nucleotide sequence ID" value="NZ_FTNK01000014.1"/>
</dbReference>
<evidence type="ECO:0000256" key="8">
    <source>
        <dbReference type="ARBA" id="ARBA00023136"/>
    </source>
</evidence>
<dbReference type="PROSITE" id="PS50893">
    <property type="entry name" value="ABC_TRANSPORTER_2"/>
    <property type="match status" value="1"/>
</dbReference>
<dbReference type="Proteomes" id="UP000186666">
    <property type="component" value="Unassembled WGS sequence"/>
</dbReference>
<comment type="similarity">
    <text evidence="2">Belongs to the ABC transporter superfamily.</text>
</comment>
<dbReference type="PROSITE" id="PS00211">
    <property type="entry name" value="ABC_TRANSPORTER_1"/>
    <property type="match status" value="1"/>
</dbReference>
<comment type="caution">
    <text evidence="10">The sequence shown here is derived from an EMBL/GenBank/DDBJ whole genome shotgun (WGS) entry which is preliminary data.</text>
</comment>
<feature type="domain" description="ABC transporter" evidence="9">
    <location>
        <begin position="34"/>
        <end position="267"/>
    </location>
</feature>
<evidence type="ECO:0000313" key="10">
    <source>
        <dbReference type="EMBL" id="SIR44514.1"/>
    </source>
</evidence>
<dbReference type="SUPFAM" id="SSF52540">
    <property type="entry name" value="P-loop containing nucleoside triphosphate hydrolases"/>
    <property type="match status" value="1"/>
</dbReference>
<keyword evidence="3" id="KW-0813">Transport</keyword>
<evidence type="ECO:0000256" key="5">
    <source>
        <dbReference type="ARBA" id="ARBA00022741"/>
    </source>
</evidence>
<dbReference type="Pfam" id="PF00005">
    <property type="entry name" value="ABC_tran"/>
    <property type="match status" value="1"/>
</dbReference>
<accession>A0ABY1K946</accession>
<dbReference type="InterPro" id="IPR015856">
    <property type="entry name" value="ABC_transpr_CbiO/EcfA_su"/>
</dbReference>
<dbReference type="GO" id="GO:0005524">
    <property type="term" value="F:ATP binding"/>
    <property type="evidence" value="ECO:0007669"/>
    <property type="project" value="UniProtKB-KW"/>
</dbReference>
<evidence type="ECO:0000256" key="4">
    <source>
        <dbReference type="ARBA" id="ARBA00022475"/>
    </source>
</evidence>
<dbReference type="InterPro" id="IPR017871">
    <property type="entry name" value="ABC_transporter-like_CS"/>
</dbReference>
<dbReference type="InterPro" id="IPR003593">
    <property type="entry name" value="AAA+_ATPase"/>
</dbReference>
<dbReference type="CDD" id="cd03225">
    <property type="entry name" value="ABC_cobalt_CbiO_domain1"/>
    <property type="match status" value="1"/>
</dbReference>
<evidence type="ECO:0000256" key="6">
    <source>
        <dbReference type="ARBA" id="ARBA00022840"/>
    </source>
</evidence>
<dbReference type="InterPro" id="IPR027417">
    <property type="entry name" value="P-loop_NTPase"/>
</dbReference>
<name>A0ABY1K946_9BACL</name>
<dbReference type="InterPro" id="IPR003439">
    <property type="entry name" value="ABC_transporter-like_ATP-bd"/>
</dbReference>
<evidence type="ECO:0000313" key="11">
    <source>
        <dbReference type="Proteomes" id="UP000186666"/>
    </source>
</evidence>
<keyword evidence="7" id="KW-1278">Translocase</keyword>
<dbReference type="Gene3D" id="3.40.50.300">
    <property type="entry name" value="P-loop containing nucleotide triphosphate hydrolases"/>
    <property type="match status" value="1"/>
</dbReference>
<dbReference type="PANTHER" id="PTHR43553">
    <property type="entry name" value="HEAVY METAL TRANSPORTER"/>
    <property type="match status" value="1"/>
</dbReference>
<dbReference type="SMART" id="SM00382">
    <property type="entry name" value="AAA"/>
    <property type="match status" value="1"/>
</dbReference>
<evidence type="ECO:0000256" key="1">
    <source>
        <dbReference type="ARBA" id="ARBA00004202"/>
    </source>
</evidence>
<keyword evidence="4" id="KW-1003">Cell membrane</keyword>
<keyword evidence="6 10" id="KW-0067">ATP-binding</keyword>
<keyword evidence="5" id="KW-0547">Nucleotide-binding</keyword>
<protein>
    <submittedName>
        <fullName evidence="10">Energy-coupling factor transport system ATP-binding protein</fullName>
    </submittedName>
</protein>
<sequence length="305" mass="33878">MKQRDLKGPHGTTNVVEETVRNPNVMPSPYSPTIELVGVSYGYGKDLPVIDDITLSIPQGQWVTLVGANGCGKSTLVKLMNALLPKGEGSIKVKGLELQSDTIGKIRQTIGMVFQNPDNQFIGATVEEDIVFGLEGQCLSIEVMEERVKSYAARLGITDLLYKHPSELSGGQKQRVAIASILSMEPEVVIFDEASSMLDEKTRNELLNILSDMHKSGRYTIISITHDAQEIAASERVLVLHEGKLIADRTPTELFQDEKILEMSHVIAPFAFQLTRELHRYGLDISIPNCEKELMEALWPLHLRK</sequence>
<dbReference type="PANTHER" id="PTHR43553:SF24">
    <property type="entry name" value="ENERGY-COUPLING FACTOR TRANSPORTER ATP-BINDING PROTEIN ECFA1"/>
    <property type="match status" value="1"/>
</dbReference>